<gene>
    <name evidence="2" type="ORF">K8U61_08735</name>
</gene>
<comment type="caution">
    <text evidence="2">The sequence shown here is derived from an EMBL/GenBank/DDBJ whole genome shotgun (WGS) entry which is preliminary data.</text>
</comment>
<dbReference type="EMBL" id="JAIQZJ010000003">
    <property type="protein sequence ID" value="MBZ5738246.1"/>
    <property type="molecule type" value="Genomic_DNA"/>
</dbReference>
<dbReference type="Proteomes" id="UP000780875">
    <property type="component" value="Unassembled WGS sequence"/>
</dbReference>
<evidence type="ECO:0000313" key="3">
    <source>
        <dbReference type="Proteomes" id="UP000780875"/>
    </source>
</evidence>
<keyword evidence="3" id="KW-1185">Reference proteome</keyword>
<reference evidence="2 3" key="1">
    <citation type="submission" date="2021-09" db="EMBL/GenBank/DDBJ databases">
        <title>Whole genome sequence of Nocardioides sp. GBK3QG-3.</title>
        <authorList>
            <person name="Tuo L."/>
        </authorList>
    </citation>
    <scope>NUCLEOTIDE SEQUENCE [LARGE SCALE GENOMIC DNA]</scope>
    <source>
        <strain evidence="2 3">GBK3QG-3</strain>
    </source>
</reference>
<dbReference type="RefSeq" id="WP_224122611.1">
    <property type="nucleotide sequence ID" value="NZ_JAIQZJ010000003.1"/>
</dbReference>
<sequence length="47" mass="4972">MSIHSFVIVALMAFVLLAPTLMVAVLVSGLSRRTAAEPAVAPVLDHR</sequence>
<evidence type="ECO:0008006" key="4">
    <source>
        <dbReference type="Google" id="ProtNLM"/>
    </source>
</evidence>
<protein>
    <recommendedName>
        <fullName evidence="4">NADH-quinone oxidoreductase subunit A</fullName>
    </recommendedName>
</protein>
<keyword evidence="1" id="KW-0812">Transmembrane</keyword>
<accession>A0ABS7UC10</accession>
<evidence type="ECO:0000256" key="1">
    <source>
        <dbReference type="SAM" id="Phobius"/>
    </source>
</evidence>
<keyword evidence="1" id="KW-0472">Membrane</keyword>
<name>A0ABS7UC10_9ACTN</name>
<feature type="transmembrane region" description="Helical" evidence="1">
    <location>
        <begin position="6"/>
        <end position="27"/>
    </location>
</feature>
<evidence type="ECO:0000313" key="2">
    <source>
        <dbReference type="EMBL" id="MBZ5738246.1"/>
    </source>
</evidence>
<proteinExistence type="predicted"/>
<organism evidence="2 3">
    <name type="scientific">Nocardioides mangrovi</name>
    <dbReference type="NCBI Taxonomy" id="2874580"/>
    <lineage>
        <taxon>Bacteria</taxon>
        <taxon>Bacillati</taxon>
        <taxon>Actinomycetota</taxon>
        <taxon>Actinomycetes</taxon>
        <taxon>Propionibacteriales</taxon>
        <taxon>Nocardioidaceae</taxon>
        <taxon>Nocardioides</taxon>
    </lineage>
</organism>
<keyword evidence="1" id="KW-1133">Transmembrane helix</keyword>